<gene>
    <name evidence="3" type="ORF">ACFSJ0_23335</name>
</gene>
<keyword evidence="2" id="KW-0812">Transmembrane</keyword>
<evidence type="ECO:0000313" key="3">
    <source>
        <dbReference type="EMBL" id="MFD1540006.1"/>
    </source>
</evidence>
<protein>
    <submittedName>
        <fullName evidence="3">Trp biosynthesis-associated membrane protein</fullName>
    </submittedName>
</protein>
<keyword evidence="2" id="KW-0472">Membrane</keyword>
<dbReference type="InterPro" id="IPR019051">
    <property type="entry name" value="Trp_biosyn_TM_oprn/chp"/>
</dbReference>
<feature type="compositionally biased region" description="Basic and acidic residues" evidence="1">
    <location>
        <begin position="215"/>
        <end position="231"/>
    </location>
</feature>
<keyword evidence="2" id="KW-1133">Transmembrane helix</keyword>
<evidence type="ECO:0000256" key="2">
    <source>
        <dbReference type="SAM" id="Phobius"/>
    </source>
</evidence>
<name>A0ABW4GBR0_9ACTN</name>
<dbReference type="EMBL" id="JBHUCM010000018">
    <property type="protein sequence ID" value="MFD1540006.1"/>
    <property type="molecule type" value="Genomic_DNA"/>
</dbReference>
<feature type="region of interest" description="Disordered" evidence="1">
    <location>
        <begin position="1"/>
        <end position="46"/>
    </location>
</feature>
<dbReference type="Pfam" id="PF09534">
    <property type="entry name" value="Trp_oprn_chp"/>
    <property type="match status" value="1"/>
</dbReference>
<dbReference type="RefSeq" id="WP_219533639.1">
    <property type="nucleotide sequence ID" value="NZ_JAHKRM010000018.1"/>
</dbReference>
<evidence type="ECO:0000256" key="1">
    <source>
        <dbReference type="SAM" id="MobiDB-lite"/>
    </source>
</evidence>
<comment type="caution">
    <text evidence="3">The sequence shown here is derived from an EMBL/GenBank/DDBJ whole genome shotgun (WGS) entry which is preliminary data.</text>
</comment>
<proteinExistence type="predicted"/>
<sequence>MSRLDAAPGSGGPEPVERPGRVPGAAAASPADVASGSGEQAGSGADAAVRRGRRELGGWLVGTALGCVLVLVAAGRAWVTNVRGAGTGVVAAPTGGDLSPVLTPLALAGLAGVVAVLATKGIGRRVIGVLLALCGVGAGLGAWQAAGGSGVLSWLRERNVTRVTGAIQWDAVALWPVVCGLGAVLMVAGGVVAVVRGGGWAGMSARYTREPPPPTDDRALWDALDRGDDPT</sequence>
<organism evidence="3 4">
    <name type="scientific">Nonomuraea guangzhouensis</name>
    <dbReference type="NCBI Taxonomy" id="1291555"/>
    <lineage>
        <taxon>Bacteria</taxon>
        <taxon>Bacillati</taxon>
        <taxon>Actinomycetota</taxon>
        <taxon>Actinomycetes</taxon>
        <taxon>Streptosporangiales</taxon>
        <taxon>Streptosporangiaceae</taxon>
        <taxon>Nonomuraea</taxon>
    </lineage>
</organism>
<evidence type="ECO:0000313" key="4">
    <source>
        <dbReference type="Proteomes" id="UP001597097"/>
    </source>
</evidence>
<reference evidence="4" key="1">
    <citation type="journal article" date="2019" name="Int. J. Syst. Evol. Microbiol.">
        <title>The Global Catalogue of Microorganisms (GCM) 10K type strain sequencing project: providing services to taxonomists for standard genome sequencing and annotation.</title>
        <authorList>
            <consortium name="The Broad Institute Genomics Platform"/>
            <consortium name="The Broad Institute Genome Sequencing Center for Infectious Disease"/>
            <person name="Wu L."/>
            <person name="Ma J."/>
        </authorList>
    </citation>
    <scope>NUCLEOTIDE SEQUENCE [LARGE SCALE GENOMIC DNA]</scope>
    <source>
        <strain evidence="4">CGMCC 1.15399</strain>
    </source>
</reference>
<feature type="region of interest" description="Disordered" evidence="1">
    <location>
        <begin position="205"/>
        <end position="231"/>
    </location>
</feature>
<feature type="transmembrane region" description="Helical" evidence="2">
    <location>
        <begin position="173"/>
        <end position="195"/>
    </location>
</feature>
<feature type="transmembrane region" description="Helical" evidence="2">
    <location>
        <begin position="56"/>
        <end position="78"/>
    </location>
</feature>
<feature type="compositionally biased region" description="Low complexity" evidence="1">
    <location>
        <begin position="21"/>
        <end position="46"/>
    </location>
</feature>
<keyword evidence="4" id="KW-1185">Reference proteome</keyword>
<feature type="transmembrane region" description="Helical" evidence="2">
    <location>
        <begin position="126"/>
        <end position="146"/>
    </location>
</feature>
<dbReference type="Proteomes" id="UP001597097">
    <property type="component" value="Unassembled WGS sequence"/>
</dbReference>
<feature type="transmembrane region" description="Helical" evidence="2">
    <location>
        <begin position="98"/>
        <end position="119"/>
    </location>
</feature>
<accession>A0ABW4GBR0</accession>